<accession>A0AAV3XV16</accession>
<dbReference type="Proteomes" id="UP000735302">
    <property type="component" value="Unassembled WGS sequence"/>
</dbReference>
<feature type="region of interest" description="Disordered" evidence="2">
    <location>
        <begin position="1"/>
        <end position="109"/>
    </location>
</feature>
<dbReference type="CDD" id="cd01671">
    <property type="entry name" value="CARD"/>
    <property type="match status" value="1"/>
</dbReference>
<organism evidence="4 5">
    <name type="scientific">Plakobranchus ocellatus</name>
    <dbReference type="NCBI Taxonomy" id="259542"/>
    <lineage>
        <taxon>Eukaryota</taxon>
        <taxon>Metazoa</taxon>
        <taxon>Spiralia</taxon>
        <taxon>Lophotrochozoa</taxon>
        <taxon>Mollusca</taxon>
        <taxon>Gastropoda</taxon>
        <taxon>Heterobranchia</taxon>
        <taxon>Euthyneura</taxon>
        <taxon>Panpulmonata</taxon>
        <taxon>Sacoglossa</taxon>
        <taxon>Placobranchoidea</taxon>
        <taxon>Plakobranchidae</taxon>
        <taxon>Plakobranchus</taxon>
    </lineage>
</organism>
<feature type="region of interest" description="Disordered" evidence="2">
    <location>
        <begin position="443"/>
        <end position="463"/>
    </location>
</feature>
<keyword evidence="1" id="KW-0175">Coiled coil</keyword>
<evidence type="ECO:0000256" key="2">
    <source>
        <dbReference type="SAM" id="MobiDB-lite"/>
    </source>
</evidence>
<dbReference type="Gene3D" id="1.10.533.10">
    <property type="entry name" value="Death Domain, Fas"/>
    <property type="match status" value="1"/>
</dbReference>
<name>A0AAV3XV16_9GAST</name>
<feature type="region of interest" description="Disordered" evidence="2">
    <location>
        <begin position="539"/>
        <end position="562"/>
    </location>
</feature>
<dbReference type="SUPFAM" id="SSF47986">
    <property type="entry name" value="DEATH domain"/>
    <property type="match status" value="1"/>
</dbReference>
<dbReference type="InterPro" id="IPR011029">
    <property type="entry name" value="DEATH-like_dom_sf"/>
</dbReference>
<feature type="region of interest" description="Disordered" evidence="2">
    <location>
        <begin position="189"/>
        <end position="221"/>
    </location>
</feature>
<evidence type="ECO:0000256" key="1">
    <source>
        <dbReference type="SAM" id="Coils"/>
    </source>
</evidence>
<protein>
    <recommendedName>
        <fullName evidence="3">CARD domain-containing protein</fullName>
    </recommendedName>
</protein>
<dbReference type="PROSITE" id="PS50209">
    <property type="entry name" value="CARD"/>
    <property type="match status" value="1"/>
</dbReference>
<comment type="caution">
    <text evidence="4">The sequence shown here is derived from an EMBL/GenBank/DDBJ whole genome shotgun (WGS) entry which is preliminary data.</text>
</comment>
<dbReference type="AlphaFoldDB" id="A0AAV3XV16"/>
<sequence length="562" mass="62510">MADRTPVQRSLRRGSSVSSILEPGDTTEAPVSAGGSDPGQGRRWSRPGTSKNRQSDIADIGADKKSTDIHDSNNKNNENGGDDGINSNNKNDYDNSNNNNNSNTIRSSNNNEINREVDWSIPDSVHPSQETAQASLPAQLDLTTSREHNGQQSTLHQDNDFKLTEAVHGAPSISSQASTHHYLQRGSNALKPNHDFLKPKGISKGRNKFSSRLGSRRADPSRLSVMSKTSSYYHGDVVDENLLLSAARIDSTLLRLFSRSRDGEQTRKALESEDKLLPFLNYSESDLISMDAVLWRVHPMEAVHKEALEQEMSFLEEHVRPGELLRKLYMHEVLTHMDYNTIVRTEGQGERAVTRLLMKTLMRRGDKAYSSLISALRTLQYHHVCDRLQKAERELRRAMEEEKRESRFSLHTHKHLGLSTVSSRNFYHPGGVTNSALSPHLLSSSFDDHHHHPHPQQIVQDDSYTKPVDGSVEVSADHGVPPTGPIQKTALLTGRSAVLDARKLEEQLSGLDAELKALHEDVTALKTARSHSLVTGRVASNQHSDQAQGEQRVQKSGSCTIL</sequence>
<feature type="domain" description="CARD" evidence="3">
    <location>
        <begin position="300"/>
        <end position="391"/>
    </location>
</feature>
<keyword evidence="5" id="KW-1185">Reference proteome</keyword>
<evidence type="ECO:0000259" key="3">
    <source>
        <dbReference type="PROSITE" id="PS50209"/>
    </source>
</evidence>
<evidence type="ECO:0000313" key="5">
    <source>
        <dbReference type="Proteomes" id="UP000735302"/>
    </source>
</evidence>
<feature type="compositionally biased region" description="Basic and acidic residues" evidence="2">
    <location>
        <begin position="53"/>
        <end position="73"/>
    </location>
</feature>
<dbReference type="EMBL" id="BLXT01000089">
    <property type="protein sequence ID" value="GFN74341.1"/>
    <property type="molecule type" value="Genomic_DNA"/>
</dbReference>
<dbReference type="InterPro" id="IPR001315">
    <property type="entry name" value="CARD"/>
</dbReference>
<evidence type="ECO:0000313" key="4">
    <source>
        <dbReference type="EMBL" id="GFN74341.1"/>
    </source>
</evidence>
<dbReference type="Pfam" id="PF00619">
    <property type="entry name" value="CARD"/>
    <property type="match status" value="1"/>
</dbReference>
<feature type="coiled-coil region" evidence="1">
    <location>
        <begin position="381"/>
        <end position="408"/>
    </location>
</feature>
<feature type="compositionally biased region" description="Low complexity" evidence="2">
    <location>
        <begin position="74"/>
        <end position="109"/>
    </location>
</feature>
<gene>
    <name evidence="4" type="ORF">PoB_000084700</name>
</gene>
<dbReference type="GO" id="GO:0042981">
    <property type="term" value="P:regulation of apoptotic process"/>
    <property type="evidence" value="ECO:0007669"/>
    <property type="project" value="InterPro"/>
</dbReference>
<proteinExistence type="predicted"/>
<reference evidence="4 5" key="1">
    <citation type="journal article" date="2021" name="Elife">
        <title>Chloroplast acquisition without the gene transfer in kleptoplastic sea slugs, Plakobranchus ocellatus.</title>
        <authorList>
            <person name="Maeda T."/>
            <person name="Takahashi S."/>
            <person name="Yoshida T."/>
            <person name="Shimamura S."/>
            <person name="Takaki Y."/>
            <person name="Nagai Y."/>
            <person name="Toyoda A."/>
            <person name="Suzuki Y."/>
            <person name="Arimoto A."/>
            <person name="Ishii H."/>
            <person name="Satoh N."/>
            <person name="Nishiyama T."/>
            <person name="Hasebe M."/>
            <person name="Maruyama T."/>
            <person name="Minagawa J."/>
            <person name="Obokata J."/>
            <person name="Shigenobu S."/>
        </authorList>
    </citation>
    <scope>NUCLEOTIDE SEQUENCE [LARGE SCALE GENOMIC DNA]</scope>
</reference>